<dbReference type="Pfam" id="PF00691">
    <property type="entry name" value="OmpA"/>
    <property type="match status" value="1"/>
</dbReference>
<feature type="chain" id="PRO_5011596814" evidence="11">
    <location>
        <begin position="21"/>
        <end position="462"/>
    </location>
</feature>
<dbReference type="GO" id="GO:0015288">
    <property type="term" value="F:porin activity"/>
    <property type="evidence" value="ECO:0007669"/>
    <property type="project" value="UniProtKB-KW"/>
</dbReference>
<evidence type="ECO:0000256" key="7">
    <source>
        <dbReference type="ARBA" id="ARBA00023136"/>
    </source>
</evidence>
<proteinExistence type="predicted"/>
<dbReference type="PROSITE" id="PS51123">
    <property type="entry name" value="OMPA_2"/>
    <property type="match status" value="1"/>
</dbReference>
<feature type="domain" description="OmpA-like" evidence="12">
    <location>
        <begin position="348"/>
        <end position="462"/>
    </location>
</feature>
<dbReference type="InterPro" id="IPR050330">
    <property type="entry name" value="Bact_OuterMem_StrucFunc"/>
</dbReference>
<evidence type="ECO:0000256" key="4">
    <source>
        <dbReference type="ARBA" id="ARBA00022692"/>
    </source>
</evidence>
<keyword evidence="4" id="KW-0812">Transmembrane</keyword>
<dbReference type="PANTHER" id="PTHR30329:SF21">
    <property type="entry name" value="LIPOPROTEIN YIAD-RELATED"/>
    <property type="match status" value="1"/>
</dbReference>
<keyword evidence="11" id="KW-0732">Signal</keyword>
<dbReference type="GO" id="GO:0005509">
    <property type="term" value="F:calcium ion binding"/>
    <property type="evidence" value="ECO:0007669"/>
    <property type="project" value="InterPro"/>
</dbReference>
<dbReference type="CDD" id="cd07185">
    <property type="entry name" value="OmpA_C-like"/>
    <property type="match status" value="1"/>
</dbReference>
<evidence type="ECO:0000256" key="3">
    <source>
        <dbReference type="ARBA" id="ARBA00022452"/>
    </source>
</evidence>
<dbReference type="AlphaFoldDB" id="A0A1G5D460"/>
<comment type="subcellular location">
    <subcellularLocation>
        <location evidence="1">Cell outer membrane</location>
        <topology evidence="1">Multi-pass membrane protein</topology>
    </subcellularLocation>
</comment>
<keyword evidence="6" id="KW-0626">Porin</keyword>
<dbReference type="InterPro" id="IPR011250">
    <property type="entry name" value="OMP/PagP_B-barrel"/>
</dbReference>
<evidence type="ECO:0000256" key="10">
    <source>
        <dbReference type="SAM" id="MobiDB-lite"/>
    </source>
</evidence>
<dbReference type="InterPro" id="IPR006664">
    <property type="entry name" value="OMP_bac"/>
</dbReference>
<sequence length="462" mass="51032">MKKNLLFLSAAFLVFTNVSAQDDPKKDDIKDANDEVVEHATYNKWTVEVTAGQSKGTKPYSDGYYSSSPDKVLGAFKFNSFGLAARYMFSPKFGLRLGGTYDKFENITGSKPFETQQLRFDVQGVVNSARLLGIEEQLGRFNMLIHGGFVYARFTPKLDTGIDPQLQDEPGEPGGPSNIDRTENNLGVMIGVSPEFRITKKISIIGDFSTITNFRQHFAWDGHYADRDHNLSGHMIAGSIGLTYSFGSDELHGDWAIIEDPKSKEFEELDKRIGDLETMLNDADKDGVPDYLDVENNSIAGVAVDTKGRMVDINKNGIPDELENYLQTNFATKETITQAAATANEEMVRKLINDGYVTTYFDFNKTKPTNVSTEGIDFMLTYLRNNPSASIDIIGNADEIGSSPYNVSLANKRAESVKAILVKAGIPASRLNVVSKGEDSSVDPDSAGARKLVRRVTFKVRQ</sequence>
<feature type="signal peptide" evidence="11">
    <location>
        <begin position="1"/>
        <end position="20"/>
    </location>
</feature>
<reference evidence="13 14" key="1">
    <citation type="submission" date="2016-10" db="EMBL/GenBank/DDBJ databases">
        <authorList>
            <person name="de Groot N.N."/>
        </authorList>
    </citation>
    <scope>NUCLEOTIDE SEQUENCE [LARGE SCALE GENOMIC DNA]</scope>
    <source>
        <strain evidence="13 14">CGMCC 1.7031</strain>
    </source>
</reference>
<dbReference type="Proteomes" id="UP000199354">
    <property type="component" value="Unassembled WGS sequence"/>
</dbReference>
<evidence type="ECO:0000313" key="13">
    <source>
        <dbReference type="EMBL" id="SCY09298.1"/>
    </source>
</evidence>
<evidence type="ECO:0000256" key="1">
    <source>
        <dbReference type="ARBA" id="ARBA00004571"/>
    </source>
</evidence>
<dbReference type="SUPFAM" id="SSF103647">
    <property type="entry name" value="TSP type-3 repeat"/>
    <property type="match status" value="1"/>
</dbReference>
<evidence type="ECO:0000256" key="2">
    <source>
        <dbReference type="ARBA" id="ARBA00022448"/>
    </source>
</evidence>
<dbReference type="PRINTS" id="PR01021">
    <property type="entry name" value="OMPADOMAIN"/>
</dbReference>
<evidence type="ECO:0000256" key="9">
    <source>
        <dbReference type="PROSITE-ProRule" id="PRU00473"/>
    </source>
</evidence>
<dbReference type="STRING" id="490189.SAMN02927903_00735"/>
<dbReference type="OrthoDB" id="1522982at2"/>
<gene>
    <name evidence="13" type="ORF">SAMN02927903_00735</name>
</gene>
<evidence type="ECO:0000256" key="11">
    <source>
        <dbReference type="SAM" id="SignalP"/>
    </source>
</evidence>
<evidence type="ECO:0000313" key="14">
    <source>
        <dbReference type="Proteomes" id="UP000199354"/>
    </source>
</evidence>
<feature type="region of interest" description="Disordered" evidence="10">
    <location>
        <begin position="161"/>
        <end position="183"/>
    </location>
</feature>
<name>A0A1G5D460_9FLAO</name>
<dbReference type="RefSeq" id="WP_091140961.1">
    <property type="nucleotide sequence ID" value="NZ_FMVF01000003.1"/>
</dbReference>
<protein>
    <submittedName>
        <fullName evidence="13">OmpA-OmpF porin, OOP family</fullName>
    </submittedName>
</protein>
<dbReference type="InterPro" id="IPR006665">
    <property type="entry name" value="OmpA-like"/>
</dbReference>
<evidence type="ECO:0000259" key="12">
    <source>
        <dbReference type="PROSITE" id="PS51123"/>
    </source>
</evidence>
<keyword evidence="7 9" id="KW-0472">Membrane</keyword>
<dbReference type="SUPFAM" id="SSF103088">
    <property type="entry name" value="OmpA-like"/>
    <property type="match status" value="1"/>
</dbReference>
<evidence type="ECO:0000256" key="6">
    <source>
        <dbReference type="ARBA" id="ARBA00023114"/>
    </source>
</evidence>
<keyword evidence="2" id="KW-0813">Transport</keyword>
<dbReference type="Gene3D" id="2.40.160.20">
    <property type="match status" value="1"/>
</dbReference>
<dbReference type="GO" id="GO:0009279">
    <property type="term" value="C:cell outer membrane"/>
    <property type="evidence" value="ECO:0007669"/>
    <property type="project" value="UniProtKB-SubCell"/>
</dbReference>
<dbReference type="SUPFAM" id="SSF56925">
    <property type="entry name" value="OMPA-like"/>
    <property type="match status" value="1"/>
</dbReference>
<keyword evidence="5" id="KW-0406">Ion transport</keyword>
<dbReference type="InterPro" id="IPR036737">
    <property type="entry name" value="OmpA-like_sf"/>
</dbReference>
<keyword evidence="14" id="KW-1185">Reference proteome</keyword>
<keyword evidence="8" id="KW-0998">Cell outer membrane</keyword>
<evidence type="ECO:0000256" key="5">
    <source>
        <dbReference type="ARBA" id="ARBA00023065"/>
    </source>
</evidence>
<dbReference type="GO" id="GO:0046930">
    <property type="term" value="C:pore complex"/>
    <property type="evidence" value="ECO:0007669"/>
    <property type="project" value="UniProtKB-KW"/>
</dbReference>
<dbReference type="EMBL" id="FMVF01000003">
    <property type="protein sequence ID" value="SCY09298.1"/>
    <property type="molecule type" value="Genomic_DNA"/>
</dbReference>
<accession>A0A1G5D460</accession>
<keyword evidence="3" id="KW-1134">Transmembrane beta strand</keyword>
<evidence type="ECO:0000256" key="8">
    <source>
        <dbReference type="ARBA" id="ARBA00023237"/>
    </source>
</evidence>
<dbReference type="Gene3D" id="3.30.1330.60">
    <property type="entry name" value="OmpA-like domain"/>
    <property type="match status" value="1"/>
</dbReference>
<organism evidence="13 14">
    <name type="scientific">Flavobacterium caeni</name>
    <dbReference type="NCBI Taxonomy" id="490189"/>
    <lineage>
        <taxon>Bacteria</taxon>
        <taxon>Pseudomonadati</taxon>
        <taxon>Bacteroidota</taxon>
        <taxon>Flavobacteriia</taxon>
        <taxon>Flavobacteriales</taxon>
        <taxon>Flavobacteriaceae</taxon>
        <taxon>Flavobacterium</taxon>
    </lineage>
</organism>
<dbReference type="PANTHER" id="PTHR30329">
    <property type="entry name" value="STATOR ELEMENT OF FLAGELLAR MOTOR COMPLEX"/>
    <property type="match status" value="1"/>
</dbReference>
<dbReference type="InterPro" id="IPR028974">
    <property type="entry name" value="TSP_type-3_rpt"/>
</dbReference>
<dbReference type="GO" id="GO:0006811">
    <property type="term" value="P:monoatomic ion transport"/>
    <property type="evidence" value="ECO:0007669"/>
    <property type="project" value="UniProtKB-KW"/>
</dbReference>